<evidence type="ECO:0000313" key="1">
    <source>
        <dbReference type="EMBL" id="AEV70095.1"/>
    </source>
</evidence>
<name>G8LZD3_ACECE</name>
<proteinExistence type="predicted"/>
<dbReference type="KEGG" id="ccl:Clocl_3626"/>
<dbReference type="EMBL" id="CP003065">
    <property type="protein sequence ID" value="AEV70095.1"/>
    <property type="molecule type" value="Genomic_DNA"/>
</dbReference>
<dbReference type="Proteomes" id="UP000005435">
    <property type="component" value="Chromosome"/>
</dbReference>
<keyword evidence="2" id="KW-1185">Reference proteome</keyword>
<gene>
    <name evidence="1" type="ordered locus">Clocl_3626</name>
</gene>
<protein>
    <submittedName>
        <fullName evidence="1">Uncharacterized protein</fullName>
    </submittedName>
</protein>
<organism evidence="1 2">
    <name type="scientific">Acetivibrio clariflavus (strain DSM 19732 / NBRC 101661 / EBR45)</name>
    <name type="common">Clostridium clariflavum</name>
    <dbReference type="NCBI Taxonomy" id="720554"/>
    <lineage>
        <taxon>Bacteria</taxon>
        <taxon>Bacillati</taxon>
        <taxon>Bacillota</taxon>
        <taxon>Clostridia</taxon>
        <taxon>Eubacteriales</taxon>
        <taxon>Oscillospiraceae</taxon>
        <taxon>Acetivibrio</taxon>
    </lineage>
</organism>
<dbReference type="OrthoDB" id="2964659at2"/>
<dbReference type="AlphaFoldDB" id="G8LZD3"/>
<reference evidence="1 2" key="2">
    <citation type="journal article" date="2012" name="Stand. Genomic Sci.">
        <title>Complete Genome Sequence of Clostridium clariflavum DSM 19732.</title>
        <authorList>
            <person name="Izquierdo J.A."/>
            <person name="Goodwin L."/>
            <person name="Davenport K.W."/>
            <person name="Teshima H."/>
            <person name="Bruce D."/>
            <person name="Detter C."/>
            <person name="Tapia R."/>
            <person name="Han S."/>
            <person name="Land M."/>
            <person name="Hauser L."/>
            <person name="Jeffries C.D."/>
            <person name="Han J."/>
            <person name="Pitluck S."/>
            <person name="Nolan M."/>
            <person name="Chen A."/>
            <person name="Huntemann M."/>
            <person name="Mavromatis K."/>
            <person name="Mikhailova N."/>
            <person name="Liolios K."/>
            <person name="Woyke T."/>
            <person name="Lynd L.R."/>
        </authorList>
    </citation>
    <scope>NUCLEOTIDE SEQUENCE [LARGE SCALE GENOMIC DNA]</scope>
    <source>
        <strain evidence="2">DSM 19732 / NBRC 101661 / EBR45</strain>
    </source>
</reference>
<dbReference type="HOGENOM" id="CLU_104502_0_0_9"/>
<sequence precursor="true">MVKKIDYFCGAFLSYLISNGISPALFEAGEKSKIVKFSTNLGDYKVYIKYSTICKFSDRKSTRKWDVLFTKKEMDILKDFLEQNRKHYFVLVCTDTNMKENEVAVLDYDGGLMCLGNDSVNRERRISVVHKKGSPYMNCYGTARSENQGIQIYKDFNKYFLDKASV</sequence>
<evidence type="ECO:0000313" key="2">
    <source>
        <dbReference type="Proteomes" id="UP000005435"/>
    </source>
</evidence>
<dbReference type="STRING" id="720554.Clocl_3626"/>
<dbReference type="RefSeq" id="WP_014256621.1">
    <property type="nucleotide sequence ID" value="NC_016627.1"/>
</dbReference>
<accession>G8LZD3</accession>
<reference evidence="2" key="1">
    <citation type="submission" date="2011-12" db="EMBL/GenBank/DDBJ databases">
        <title>Complete sequence of Clostridium clariflavum DSM 19732.</title>
        <authorList>
            <consortium name="US DOE Joint Genome Institute"/>
            <person name="Lucas S."/>
            <person name="Han J."/>
            <person name="Lapidus A."/>
            <person name="Cheng J.-F."/>
            <person name="Goodwin L."/>
            <person name="Pitluck S."/>
            <person name="Peters L."/>
            <person name="Teshima H."/>
            <person name="Detter J.C."/>
            <person name="Han C."/>
            <person name="Tapia R."/>
            <person name="Land M."/>
            <person name="Hauser L."/>
            <person name="Kyrpides N."/>
            <person name="Ivanova N."/>
            <person name="Pagani I."/>
            <person name="Kitzmiller T."/>
            <person name="Lynd L."/>
            <person name="Izquierdo J."/>
            <person name="Woyke T."/>
        </authorList>
    </citation>
    <scope>NUCLEOTIDE SEQUENCE [LARGE SCALE GENOMIC DNA]</scope>
    <source>
        <strain evidence="2">DSM 19732 / NBRC 101661 / EBR45</strain>
    </source>
</reference>